<dbReference type="Proteomes" id="UP000753724">
    <property type="component" value="Unassembled WGS sequence"/>
</dbReference>
<reference evidence="2" key="1">
    <citation type="submission" date="2020-01" db="EMBL/GenBank/DDBJ databases">
        <title>Sphingomonas sp. strain CSW-10.</title>
        <authorList>
            <person name="Chen W.-M."/>
        </authorList>
    </citation>
    <scope>NUCLEOTIDE SEQUENCE [LARGE SCALE GENOMIC DNA]</scope>
    <source>
        <strain evidence="2">FSY-8</strain>
    </source>
</reference>
<evidence type="ECO:0000313" key="1">
    <source>
        <dbReference type="EMBL" id="NBC35515.1"/>
    </source>
</evidence>
<sequence length="91" mass="11009">MIRTPRYGDAPPNARSRMARRRYEIKEAARKRHRNYSIGFASALQFWKEYPSPECWGWTTEGPLPRRKIVKRHKRRVNIAKFRAEAHWLPF</sequence>
<keyword evidence="2" id="KW-1185">Reference proteome</keyword>
<proteinExistence type="predicted"/>
<organism evidence="1 2">
    <name type="scientific">Novosphingobium ovatum</name>
    <dbReference type="NCBI Taxonomy" id="1908523"/>
    <lineage>
        <taxon>Bacteria</taxon>
        <taxon>Pseudomonadati</taxon>
        <taxon>Pseudomonadota</taxon>
        <taxon>Alphaproteobacteria</taxon>
        <taxon>Sphingomonadales</taxon>
        <taxon>Sphingomonadaceae</taxon>
        <taxon>Novosphingobium</taxon>
    </lineage>
</organism>
<dbReference type="RefSeq" id="WP_161716777.1">
    <property type="nucleotide sequence ID" value="NZ_JAAAPO010000001.1"/>
</dbReference>
<dbReference type="EMBL" id="JAAAPO010000001">
    <property type="protein sequence ID" value="NBC35515.1"/>
    <property type="molecule type" value="Genomic_DNA"/>
</dbReference>
<gene>
    <name evidence="1" type="ORF">GTZ99_02980</name>
</gene>
<comment type="caution">
    <text evidence="1">The sequence shown here is derived from an EMBL/GenBank/DDBJ whole genome shotgun (WGS) entry which is preliminary data.</text>
</comment>
<accession>A0ABW9XAF2</accession>
<name>A0ABW9XAF2_9SPHN</name>
<protein>
    <submittedName>
        <fullName evidence="1">Uncharacterized protein</fullName>
    </submittedName>
</protein>
<evidence type="ECO:0000313" key="2">
    <source>
        <dbReference type="Proteomes" id="UP000753724"/>
    </source>
</evidence>